<evidence type="ECO:0000256" key="9">
    <source>
        <dbReference type="PROSITE-ProRule" id="PRU00322"/>
    </source>
</evidence>
<dbReference type="SUPFAM" id="SSF90209">
    <property type="entry name" value="Ran binding protein zinc finger-like"/>
    <property type="match status" value="1"/>
</dbReference>
<evidence type="ECO:0000256" key="6">
    <source>
        <dbReference type="ARBA" id="ARBA00022884"/>
    </source>
</evidence>
<dbReference type="PANTHER" id="PTHR23238">
    <property type="entry name" value="RNA BINDING PROTEIN"/>
    <property type="match status" value="1"/>
</dbReference>
<dbReference type="AlphaFoldDB" id="A0AAD5XY54"/>
<sequence length="302" mass="33203">MSGYNTYDQYGGGGYNQQQSPPVEMEKSPDTIYISNLPSTVTEASLSQMFGSIGVIKFDKKNAKKKIWVYMDKVTGLPKGDATVTYDDPQTSDAAVEWFDGKVFEGNNIKVEKAEQKVFVPGAGRGRGRGRGRGGGGGGFSDRGNSNFVERGSGRGAPGLGYQPNEGDWPCSQCGNSNFARRNACNKCQAPKPGGTDSNDRGGDRSRGHSDSRGNDRNYSDARGSERSYTDTRGTSDRRGGDRDSRSERDSRGDRDSRGGSDRNSERSERTNVSDSRGNSDRRRDDRKRDDRERSPHRSRPY</sequence>
<dbReference type="InterPro" id="IPR034870">
    <property type="entry name" value="TET_fam"/>
</dbReference>
<evidence type="ECO:0000256" key="5">
    <source>
        <dbReference type="ARBA" id="ARBA00022833"/>
    </source>
</evidence>
<dbReference type="GO" id="GO:0005634">
    <property type="term" value="C:nucleus"/>
    <property type="evidence" value="ECO:0007669"/>
    <property type="project" value="UniProtKB-SubCell"/>
</dbReference>
<feature type="domain" description="RanBP2-type" evidence="12">
    <location>
        <begin position="165"/>
        <end position="194"/>
    </location>
</feature>
<dbReference type="EMBL" id="JADGJW010000069">
    <property type="protein sequence ID" value="KAJ3225166.1"/>
    <property type="molecule type" value="Genomic_DNA"/>
</dbReference>
<dbReference type="InterPro" id="IPR036443">
    <property type="entry name" value="Znf_RanBP2_sf"/>
</dbReference>
<evidence type="ECO:0000313" key="14">
    <source>
        <dbReference type="Proteomes" id="UP001211065"/>
    </source>
</evidence>
<feature type="domain" description="RRM" evidence="11">
    <location>
        <begin position="30"/>
        <end position="116"/>
    </location>
</feature>
<evidence type="ECO:0000256" key="10">
    <source>
        <dbReference type="SAM" id="MobiDB-lite"/>
    </source>
</evidence>
<evidence type="ECO:0000256" key="2">
    <source>
        <dbReference type="ARBA" id="ARBA00008448"/>
    </source>
</evidence>
<dbReference type="PROSITE" id="PS50199">
    <property type="entry name" value="ZF_RANBP2_2"/>
    <property type="match status" value="1"/>
</dbReference>
<name>A0AAD5XY54_9FUNG</name>
<dbReference type="PROSITE" id="PS50102">
    <property type="entry name" value="RRM"/>
    <property type="match status" value="1"/>
</dbReference>
<dbReference type="InterPro" id="IPR001876">
    <property type="entry name" value="Znf_RanBP2"/>
</dbReference>
<comment type="similarity">
    <text evidence="2">Belongs to the RRM TET family.</text>
</comment>
<keyword evidence="5" id="KW-0862">Zinc</keyword>
<keyword evidence="7" id="KW-0539">Nucleus</keyword>
<feature type="region of interest" description="Disordered" evidence="10">
    <location>
        <begin position="121"/>
        <end position="302"/>
    </location>
</feature>
<evidence type="ECO:0000256" key="1">
    <source>
        <dbReference type="ARBA" id="ARBA00004123"/>
    </source>
</evidence>
<dbReference type="GO" id="GO:0006355">
    <property type="term" value="P:regulation of DNA-templated transcription"/>
    <property type="evidence" value="ECO:0007669"/>
    <property type="project" value="InterPro"/>
</dbReference>
<gene>
    <name evidence="13" type="ORF">HK099_007249</name>
</gene>
<dbReference type="InterPro" id="IPR000504">
    <property type="entry name" value="RRM_dom"/>
</dbReference>
<evidence type="ECO:0000256" key="3">
    <source>
        <dbReference type="ARBA" id="ARBA00022723"/>
    </source>
</evidence>
<dbReference type="SMART" id="SM00547">
    <property type="entry name" value="ZnF_RBZ"/>
    <property type="match status" value="1"/>
</dbReference>
<evidence type="ECO:0000313" key="13">
    <source>
        <dbReference type="EMBL" id="KAJ3225166.1"/>
    </source>
</evidence>
<dbReference type="Gene3D" id="4.10.1060.10">
    <property type="entry name" value="Zinc finger, RanBP2-type"/>
    <property type="match status" value="1"/>
</dbReference>
<feature type="compositionally biased region" description="Basic and acidic residues" evidence="10">
    <location>
        <begin position="198"/>
        <end position="296"/>
    </location>
</feature>
<comment type="subcellular location">
    <subcellularLocation>
        <location evidence="1">Nucleus</location>
    </subcellularLocation>
</comment>
<dbReference type="Pfam" id="PF00076">
    <property type="entry name" value="RRM_1"/>
    <property type="match status" value="1"/>
</dbReference>
<dbReference type="SMART" id="SM00360">
    <property type="entry name" value="RRM"/>
    <property type="match status" value="1"/>
</dbReference>
<accession>A0AAD5XY54</accession>
<evidence type="ECO:0000259" key="12">
    <source>
        <dbReference type="PROSITE" id="PS50199"/>
    </source>
</evidence>
<keyword evidence="4 9" id="KW-0863">Zinc-finger</keyword>
<dbReference type="Gene3D" id="3.30.70.330">
    <property type="match status" value="1"/>
</dbReference>
<dbReference type="PROSITE" id="PS01358">
    <property type="entry name" value="ZF_RANBP2_1"/>
    <property type="match status" value="1"/>
</dbReference>
<dbReference type="GO" id="GO:0003723">
    <property type="term" value="F:RNA binding"/>
    <property type="evidence" value="ECO:0007669"/>
    <property type="project" value="UniProtKB-UniRule"/>
</dbReference>
<feature type="region of interest" description="Disordered" evidence="10">
    <location>
        <begin position="1"/>
        <end position="28"/>
    </location>
</feature>
<keyword evidence="3" id="KW-0479">Metal-binding</keyword>
<dbReference type="Proteomes" id="UP001211065">
    <property type="component" value="Unassembled WGS sequence"/>
</dbReference>
<dbReference type="SUPFAM" id="SSF54928">
    <property type="entry name" value="RNA-binding domain, RBD"/>
    <property type="match status" value="1"/>
</dbReference>
<evidence type="ECO:0000256" key="7">
    <source>
        <dbReference type="ARBA" id="ARBA00023242"/>
    </source>
</evidence>
<reference evidence="13" key="1">
    <citation type="submission" date="2020-05" db="EMBL/GenBank/DDBJ databases">
        <title>Phylogenomic resolution of chytrid fungi.</title>
        <authorList>
            <person name="Stajich J.E."/>
            <person name="Amses K."/>
            <person name="Simmons R."/>
            <person name="Seto K."/>
            <person name="Myers J."/>
            <person name="Bonds A."/>
            <person name="Quandt C.A."/>
            <person name="Barry K."/>
            <person name="Liu P."/>
            <person name="Grigoriev I."/>
            <person name="Longcore J.E."/>
            <person name="James T.Y."/>
        </authorList>
    </citation>
    <scope>NUCLEOTIDE SEQUENCE</scope>
    <source>
        <strain evidence="13">JEL0476</strain>
    </source>
</reference>
<keyword evidence="14" id="KW-1185">Reference proteome</keyword>
<proteinExistence type="inferred from homology"/>
<comment type="caution">
    <text evidence="13">The sequence shown here is derived from an EMBL/GenBank/DDBJ whole genome shotgun (WGS) entry which is preliminary data.</text>
</comment>
<evidence type="ECO:0000256" key="4">
    <source>
        <dbReference type="ARBA" id="ARBA00022771"/>
    </source>
</evidence>
<dbReference type="InterPro" id="IPR035979">
    <property type="entry name" value="RBD_domain_sf"/>
</dbReference>
<evidence type="ECO:0000256" key="8">
    <source>
        <dbReference type="PROSITE-ProRule" id="PRU00176"/>
    </source>
</evidence>
<protein>
    <submittedName>
        <fullName evidence="13">Uncharacterized protein</fullName>
    </submittedName>
</protein>
<dbReference type="Pfam" id="PF00641">
    <property type="entry name" value="Zn_ribbon_RanBP"/>
    <property type="match status" value="1"/>
</dbReference>
<dbReference type="GO" id="GO:0008270">
    <property type="term" value="F:zinc ion binding"/>
    <property type="evidence" value="ECO:0007669"/>
    <property type="project" value="UniProtKB-KW"/>
</dbReference>
<organism evidence="13 14">
    <name type="scientific">Clydaea vesicula</name>
    <dbReference type="NCBI Taxonomy" id="447962"/>
    <lineage>
        <taxon>Eukaryota</taxon>
        <taxon>Fungi</taxon>
        <taxon>Fungi incertae sedis</taxon>
        <taxon>Chytridiomycota</taxon>
        <taxon>Chytridiomycota incertae sedis</taxon>
        <taxon>Chytridiomycetes</taxon>
        <taxon>Lobulomycetales</taxon>
        <taxon>Lobulomycetaceae</taxon>
        <taxon>Clydaea</taxon>
    </lineage>
</organism>
<keyword evidence="6 8" id="KW-0694">RNA-binding</keyword>
<dbReference type="InterPro" id="IPR012677">
    <property type="entry name" value="Nucleotide-bd_a/b_plait_sf"/>
</dbReference>
<evidence type="ECO:0000259" key="11">
    <source>
        <dbReference type="PROSITE" id="PS50102"/>
    </source>
</evidence>